<evidence type="ECO:0000313" key="2">
    <source>
        <dbReference type="EMBL" id="KAG5666581.1"/>
    </source>
</evidence>
<protein>
    <submittedName>
        <fullName evidence="2">Uncharacterized protein</fullName>
    </submittedName>
</protein>
<organism evidence="2 3">
    <name type="scientific">Polypedilum vanderplanki</name>
    <name type="common">Sleeping chironomid midge</name>
    <dbReference type="NCBI Taxonomy" id="319348"/>
    <lineage>
        <taxon>Eukaryota</taxon>
        <taxon>Metazoa</taxon>
        <taxon>Ecdysozoa</taxon>
        <taxon>Arthropoda</taxon>
        <taxon>Hexapoda</taxon>
        <taxon>Insecta</taxon>
        <taxon>Pterygota</taxon>
        <taxon>Neoptera</taxon>
        <taxon>Endopterygota</taxon>
        <taxon>Diptera</taxon>
        <taxon>Nematocera</taxon>
        <taxon>Chironomoidea</taxon>
        <taxon>Chironomidae</taxon>
        <taxon>Chironominae</taxon>
        <taxon>Polypedilum</taxon>
        <taxon>Polypedilum</taxon>
    </lineage>
</organism>
<keyword evidence="1" id="KW-0472">Membrane</keyword>
<proteinExistence type="predicted"/>
<keyword evidence="3" id="KW-1185">Reference proteome</keyword>
<accession>A0A9J6BA69</accession>
<sequence length="101" mass="11744">MKFMKYSCNCGHTLPRCYQDGDMCHCTSCHKNFHPHQALLFQNYQNVKQFRCSTCLNQQYSTRIKLEKSESYTDGCHKISTFLSVFGIIFVLIIGVTKLFS</sequence>
<keyword evidence="1" id="KW-1133">Transmembrane helix</keyword>
<name>A0A9J6BA69_POLVA</name>
<feature type="transmembrane region" description="Helical" evidence="1">
    <location>
        <begin position="79"/>
        <end position="100"/>
    </location>
</feature>
<dbReference type="Proteomes" id="UP001107558">
    <property type="component" value="Chromosome 4"/>
</dbReference>
<dbReference type="AlphaFoldDB" id="A0A9J6BA69"/>
<evidence type="ECO:0000313" key="3">
    <source>
        <dbReference type="Proteomes" id="UP001107558"/>
    </source>
</evidence>
<evidence type="ECO:0000256" key="1">
    <source>
        <dbReference type="SAM" id="Phobius"/>
    </source>
</evidence>
<comment type="caution">
    <text evidence="2">The sequence shown here is derived from an EMBL/GenBank/DDBJ whole genome shotgun (WGS) entry which is preliminary data.</text>
</comment>
<gene>
    <name evidence="2" type="ORF">PVAND_014599</name>
</gene>
<keyword evidence="1" id="KW-0812">Transmembrane</keyword>
<reference evidence="2" key="1">
    <citation type="submission" date="2021-03" db="EMBL/GenBank/DDBJ databases">
        <title>Chromosome level genome of the anhydrobiotic midge Polypedilum vanderplanki.</title>
        <authorList>
            <person name="Yoshida Y."/>
            <person name="Kikawada T."/>
            <person name="Gusev O."/>
        </authorList>
    </citation>
    <scope>NUCLEOTIDE SEQUENCE</scope>
    <source>
        <strain evidence="2">NIAS01</strain>
        <tissue evidence="2">Whole body or cell culture</tissue>
    </source>
</reference>
<dbReference type="EMBL" id="JADBJN010000004">
    <property type="protein sequence ID" value="KAG5666581.1"/>
    <property type="molecule type" value="Genomic_DNA"/>
</dbReference>